<dbReference type="FunFam" id="1.20.1260.100:FF:000001">
    <property type="entry name" value="translocator protein 2"/>
    <property type="match status" value="1"/>
</dbReference>
<evidence type="ECO:0000256" key="6">
    <source>
        <dbReference type="SAM" id="Phobius"/>
    </source>
</evidence>
<proteinExistence type="inferred from homology"/>
<protein>
    <submittedName>
        <fullName evidence="7">Putative TspO/MBR-related protein</fullName>
    </submittedName>
</protein>
<feature type="transmembrane region" description="Helical" evidence="6">
    <location>
        <begin position="32"/>
        <end position="52"/>
    </location>
</feature>
<evidence type="ECO:0000313" key="7">
    <source>
        <dbReference type="EMBL" id="GIF85344.1"/>
    </source>
</evidence>
<evidence type="ECO:0000256" key="1">
    <source>
        <dbReference type="ARBA" id="ARBA00004141"/>
    </source>
</evidence>
<dbReference type="Pfam" id="PF03073">
    <property type="entry name" value="TspO_MBR"/>
    <property type="match status" value="1"/>
</dbReference>
<feature type="transmembrane region" description="Helical" evidence="6">
    <location>
        <begin position="100"/>
        <end position="120"/>
    </location>
</feature>
<evidence type="ECO:0000313" key="8">
    <source>
        <dbReference type="Proteomes" id="UP000601223"/>
    </source>
</evidence>
<keyword evidence="8" id="KW-1185">Reference proteome</keyword>
<keyword evidence="4 6" id="KW-1133">Transmembrane helix</keyword>
<keyword evidence="5 6" id="KW-0472">Membrane</keyword>
<dbReference type="Proteomes" id="UP000601223">
    <property type="component" value="Unassembled WGS sequence"/>
</dbReference>
<dbReference type="PANTHER" id="PTHR10057">
    <property type="entry name" value="PERIPHERAL-TYPE BENZODIAZEPINE RECEPTOR"/>
    <property type="match status" value="1"/>
</dbReference>
<dbReference type="GO" id="GO:0016020">
    <property type="term" value="C:membrane"/>
    <property type="evidence" value="ECO:0007669"/>
    <property type="project" value="UniProtKB-SubCell"/>
</dbReference>
<keyword evidence="3 6" id="KW-0812">Transmembrane</keyword>
<dbReference type="GO" id="GO:0033013">
    <property type="term" value="P:tetrapyrrole metabolic process"/>
    <property type="evidence" value="ECO:0007669"/>
    <property type="project" value="UniProtKB-ARBA"/>
</dbReference>
<name>A0A8J3JYF7_9ACTN</name>
<dbReference type="CDD" id="cd15904">
    <property type="entry name" value="TSPO_MBR"/>
    <property type="match status" value="1"/>
</dbReference>
<evidence type="ECO:0000256" key="4">
    <source>
        <dbReference type="ARBA" id="ARBA00022989"/>
    </source>
</evidence>
<evidence type="ECO:0000256" key="2">
    <source>
        <dbReference type="ARBA" id="ARBA00007524"/>
    </source>
</evidence>
<accession>A0A8J3JYF7</accession>
<evidence type="ECO:0000256" key="3">
    <source>
        <dbReference type="ARBA" id="ARBA00022692"/>
    </source>
</evidence>
<evidence type="ECO:0000256" key="5">
    <source>
        <dbReference type="ARBA" id="ARBA00023136"/>
    </source>
</evidence>
<dbReference type="InterPro" id="IPR038330">
    <property type="entry name" value="TspO/MBR-related_sf"/>
</dbReference>
<dbReference type="Gene3D" id="1.20.1260.100">
    <property type="entry name" value="TspO/MBR protein"/>
    <property type="match status" value="1"/>
</dbReference>
<dbReference type="PANTHER" id="PTHR10057:SF0">
    <property type="entry name" value="TRANSLOCATOR PROTEIN"/>
    <property type="match status" value="1"/>
</dbReference>
<feature type="transmembrane region" description="Helical" evidence="6">
    <location>
        <begin position="72"/>
        <end position="93"/>
    </location>
</feature>
<comment type="caution">
    <text evidence="7">The sequence shown here is derived from an EMBL/GenBank/DDBJ whole genome shotgun (WGS) entry which is preliminary data.</text>
</comment>
<reference evidence="7 8" key="1">
    <citation type="submission" date="2021-01" db="EMBL/GenBank/DDBJ databases">
        <title>Whole genome shotgun sequence of Catellatospora bangladeshensis NBRC 107357.</title>
        <authorList>
            <person name="Komaki H."/>
            <person name="Tamura T."/>
        </authorList>
    </citation>
    <scope>NUCLEOTIDE SEQUENCE [LARGE SCALE GENOMIC DNA]</scope>
    <source>
        <strain evidence="7 8">NBRC 107357</strain>
    </source>
</reference>
<organism evidence="7 8">
    <name type="scientific">Catellatospora bangladeshensis</name>
    <dbReference type="NCBI Taxonomy" id="310355"/>
    <lineage>
        <taxon>Bacteria</taxon>
        <taxon>Bacillati</taxon>
        <taxon>Actinomycetota</taxon>
        <taxon>Actinomycetes</taxon>
        <taxon>Micromonosporales</taxon>
        <taxon>Micromonosporaceae</taxon>
        <taxon>Catellatospora</taxon>
    </lineage>
</organism>
<gene>
    <name evidence="7" type="ORF">Cba03nite_66930</name>
</gene>
<comment type="similarity">
    <text evidence="2">Belongs to the TspO/BZRP family.</text>
</comment>
<dbReference type="EMBL" id="BONF01000046">
    <property type="protein sequence ID" value="GIF85344.1"/>
    <property type="molecule type" value="Genomic_DNA"/>
</dbReference>
<sequence length="182" mass="19413">MPAILAGFGSPGAGYLEEMSTDAVRRPPGSPWALAGFGLAVLVTAGIGGLAVSDAGGQYAELARPAWAPPSWLFGPVWTVLYVMIAIAGWLAWRRAGFGPALLVYAAQLVLNAAWTPLFFGAGAYGWAFAEITVLWLAVGATVWLFARISRPAAWLLVPYWLWVTFAAALNFTIWQLNKGVS</sequence>
<dbReference type="AlphaFoldDB" id="A0A8J3JYF7"/>
<feature type="transmembrane region" description="Helical" evidence="6">
    <location>
        <begin position="126"/>
        <end position="147"/>
    </location>
</feature>
<dbReference type="InterPro" id="IPR004307">
    <property type="entry name" value="TspO_MBR"/>
</dbReference>
<comment type="subcellular location">
    <subcellularLocation>
        <location evidence="1">Membrane</location>
        <topology evidence="1">Multi-pass membrane protein</topology>
    </subcellularLocation>
</comment>
<feature type="transmembrane region" description="Helical" evidence="6">
    <location>
        <begin position="154"/>
        <end position="175"/>
    </location>
</feature>